<reference evidence="3 4" key="1">
    <citation type="submission" date="2019-07" db="EMBL/GenBank/DDBJ databases">
        <authorList>
            <person name="Kim J."/>
        </authorList>
    </citation>
    <scope>NUCLEOTIDE SEQUENCE [LARGE SCALE GENOMIC DNA]</scope>
    <source>
        <strain evidence="3 4">JC52</strain>
    </source>
</reference>
<dbReference type="InterPro" id="IPR001492">
    <property type="entry name" value="Flagellin"/>
</dbReference>
<dbReference type="RefSeq" id="WP_144854923.1">
    <property type="nucleotide sequence ID" value="NZ_VNJI01000082.1"/>
</dbReference>
<dbReference type="GO" id="GO:0005198">
    <property type="term" value="F:structural molecule activity"/>
    <property type="evidence" value="ECO:0007669"/>
    <property type="project" value="InterPro"/>
</dbReference>
<dbReference type="AlphaFoldDB" id="A0A559JHQ1"/>
<dbReference type="PANTHER" id="PTHR42792:SF2">
    <property type="entry name" value="FLAGELLIN"/>
    <property type="match status" value="1"/>
</dbReference>
<keyword evidence="4" id="KW-1185">Reference proteome</keyword>
<feature type="domain" description="Flagellin N-terminal" evidence="2">
    <location>
        <begin position="3"/>
        <end position="138"/>
    </location>
</feature>
<dbReference type="GO" id="GO:0009288">
    <property type="term" value="C:bacterial-type flagellum"/>
    <property type="evidence" value="ECO:0007669"/>
    <property type="project" value="InterPro"/>
</dbReference>
<dbReference type="PRINTS" id="PR00207">
    <property type="entry name" value="FLAGELLIN"/>
</dbReference>
<dbReference type="OrthoDB" id="9796789at2"/>
<evidence type="ECO:0000256" key="1">
    <source>
        <dbReference type="ARBA" id="ARBA00020110"/>
    </source>
</evidence>
<dbReference type="SUPFAM" id="SSF64518">
    <property type="entry name" value="Phase 1 flagellin"/>
    <property type="match status" value="1"/>
</dbReference>
<organism evidence="3 4">
    <name type="scientific">Paenibacillus cremeus</name>
    <dbReference type="NCBI Taxonomy" id="2163881"/>
    <lineage>
        <taxon>Bacteria</taxon>
        <taxon>Bacillati</taxon>
        <taxon>Bacillota</taxon>
        <taxon>Bacilli</taxon>
        <taxon>Bacillales</taxon>
        <taxon>Paenibacillaceae</taxon>
        <taxon>Paenibacillus</taxon>
    </lineage>
</organism>
<evidence type="ECO:0000313" key="3">
    <source>
        <dbReference type="EMBL" id="TVX99404.1"/>
    </source>
</evidence>
<comment type="caution">
    <text evidence="3">The sequence shown here is derived from an EMBL/GenBank/DDBJ whole genome shotgun (WGS) entry which is preliminary data.</text>
</comment>
<gene>
    <name evidence="3" type="ORF">FPZ49_33910</name>
</gene>
<evidence type="ECO:0000313" key="4">
    <source>
        <dbReference type="Proteomes" id="UP000317036"/>
    </source>
</evidence>
<dbReference type="PANTHER" id="PTHR42792">
    <property type="entry name" value="FLAGELLIN"/>
    <property type="match status" value="1"/>
</dbReference>
<name>A0A559JHQ1_9BACL</name>
<dbReference type="Gene3D" id="1.20.1330.10">
    <property type="entry name" value="f41 fragment of flagellin, N-terminal domain"/>
    <property type="match status" value="1"/>
</dbReference>
<dbReference type="Proteomes" id="UP000317036">
    <property type="component" value="Unassembled WGS sequence"/>
</dbReference>
<dbReference type="InterPro" id="IPR001029">
    <property type="entry name" value="Flagellin_N"/>
</dbReference>
<dbReference type="Pfam" id="PF00669">
    <property type="entry name" value="Flagellin_N"/>
    <property type="match status" value="1"/>
</dbReference>
<accession>A0A559JHQ1</accession>
<sequence>MRIAHNLSALNTLNRLNKNNKSIGSSLEKLSSGLRINRAADDAAGLAISEKMKAQIRGLSQASRNVQDGISLIQTAEGALGTIQDPALLRLNDLAVQAANDTLTGSDRSMIQDEVERIKQGINDIANNTHFNGIHLLNVNGSQFDSLSNTIYTGTNTNSLTSLSNTIYTGTNANSLTSSCLVGNSDNIHNAAGVEIIAGVNDGLTVKVDGNSYSITIAAGVYNGSSTALYNDINSKLSAAGAQLKLTDVYSSWDDTHMRTLLSSTVAGNHKIEIEGTAFNEIFAQEEGYIFGGNYEVWGREADFSVGYTVVSGINDTLNLKDMGLDKTIVLSAGSYSRDGLISELNKHNERRS</sequence>
<proteinExistence type="predicted"/>
<dbReference type="EMBL" id="VNJI01000082">
    <property type="protein sequence ID" value="TVX99404.1"/>
    <property type="molecule type" value="Genomic_DNA"/>
</dbReference>
<protein>
    <recommendedName>
        <fullName evidence="1">Flagellin</fullName>
    </recommendedName>
</protein>
<evidence type="ECO:0000259" key="2">
    <source>
        <dbReference type="Pfam" id="PF00669"/>
    </source>
</evidence>